<evidence type="ECO:0000256" key="2">
    <source>
        <dbReference type="ARBA" id="ARBA00023015"/>
    </source>
</evidence>
<evidence type="ECO:0000256" key="1">
    <source>
        <dbReference type="ARBA" id="ARBA00004123"/>
    </source>
</evidence>
<name>A0AAV3P9E6_LITER</name>
<evidence type="ECO:0000313" key="6">
    <source>
        <dbReference type="EMBL" id="GAA0148204.1"/>
    </source>
</evidence>
<dbReference type="EMBL" id="BAABME010016966">
    <property type="protein sequence ID" value="GAA0148204.1"/>
    <property type="molecule type" value="Genomic_DNA"/>
</dbReference>
<evidence type="ECO:0000256" key="4">
    <source>
        <dbReference type="ARBA" id="ARBA00023163"/>
    </source>
</evidence>
<dbReference type="PANTHER" id="PTHR31541">
    <property type="entry name" value="B3 DOMAIN PLANT PROTEIN-RELATED"/>
    <property type="match status" value="1"/>
</dbReference>
<protein>
    <submittedName>
        <fullName evidence="6">Uncharacterized protein</fullName>
    </submittedName>
</protein>
<dbReference type="GO" id="GO:0003677">
    <property type="term" value="F:DNA binding"/>
    <property type="evidence" value="ECO:0007669"/>
    <property type="project" value="UniProtKB-KW"/>
</dbReference>
<dbReference type="InterPro" id="IPR005508">
    <property type="entry name" value="At2g31720-like"/>
</dbReference>
<proteinExistence type="predicted"/>
<dbReference type="PANTHER" id="PTHR31541:SF25">
    <property type="entry name" value="GAMMA-GLIADIN B"/>
    <property type="match status" value="1"/>
</dbReference>
<keyword evidence="5" id="KW-0539">Nucleus</keyword>
<dbReference type="Proteomes" id="UP001454036">
    <property type="component" value="Unassembled WGS sequence"/>
</dbReference>
<reference evidence="6 7" key="1">
    <citation type="submission" date="2024-01" db="EMBL/GenBank/DDBJ databases">
        <title>The complete chloroplast genome sequence of Lithospermum erythrorhizon: insights into the phylogenetic relationship among Boraginaceae species and the maternal lineages of purple gromwells.</title>
        <authorList>
            <person name="Okada T."/>
            <person name="Watanabe K."/>
        </authorList>
    </citation>
    <scope>NUCLEOTIDE SEQUENCE [LARGE SCALE GENOMIC DNA]</scope>
</reference>
<organism evidence="6 7">
    <name type="scientific">Lithospermum erythrorhizon</name>
    <name type="common">Purple gromwell</name>
    <name type="synonym">Lithospermum officinale var. erythrorhizon</name>
    <dbReference type="NCBI Taxonomy" id="34254"/>
    <lineage>
        <taxon>Eukaryota</taxon>
        <taxon>Viridiplantae</taxon>
        <taxon>Streptophyta</taxon>
        <taxon>Embryophyta</taxon>
        <taxon>Tracheophyta</taxon>
        <taxon>Spermatophyta</taxon>
        <taxon>Magnoliopsida</taxon>
        <taxon>eudicotyledons</taxon>
        <taxon>Gunneridae</taxon>
        <taxon>Pentapetalae</taxon>
        <taxon>asterids</taxon>
        <taxon>lamiids</taxon>
        <taxon>Boraginales</taxon>
        <taxon>Boraginaceae</taxon>
        <taxon>Boraginoideae</taxon>
        <taxon>Lithospermeae</taxon>
        <taxon>Lithospermum</taxon>
    </lineage>
</organism>
<dbReference type="SUPFAM" id="SSF101936">
    <property type="entry name" value="DNA-binding pseudobarrel domain"/>
    <property type="match status" value="1"/>
</dbReference>
<comment type="caution">
    <text evidence="6">The sequence shown here is derived from an EMBL/GenBank/DDBJ whole genome shotgun (WGS) entry which is preliminary data.</text>
</comment>
<dbReference type="InterPro" id="IPR015300">
    <property type="entry name" value="DNA-bd_pseudobarrel_sf"/>
</dbReference>
<evidence type="ECO:0000256" key="3">
    <source>
        <dbReference type="ARBA" id="ARBA00023125"/>
    </source>
</evidence>
<comment type="subcellular location">
    <subcellularLocation>
        <location evidence="1">Nucleus</location>
    </subcellularLocation>
</comment>
<keyword evidence="2" id="KW-0805">Transcription regulation</keyword>
<keyword evidence="4" id="KW-0804">Transcription</keyword>
<dbReference type="GO" id="GO:0005634">
    <property type="term" value="C:nucleus"/>
    <property type="evidence" value="ECO:0007669"/>
    <property type="project" value="UniProtKB-SubCell"/>
</dbReference>
<gene>
    <name evidence="6" type="ORF">LIER_36671</name>
</gene>
<evidence type="ECO:0000256" key="5">
    <source>
        <dbReference type="ARBA" id="ARBA00023242"/>
    </source>
</evidence>
<accession>A0AAV3P9E6</accession>
<sequence length="251" mass="28858">MLIVVLVEYATFVGSYEYSKNRNWRSGGAIAEKGFKNKILDQTGLQKIQSSEKKVPRIWDNNFVLENNRNNGDNIIKRRKISDVLDGPNPPPELPEEFKKKISELAGGNILSDENLVVQKKLEKSDCKDGQNRFSIPKGNLRNQFLEDVEKVEKNQMVNIIDPSLKHYEIKLSNWKPFYALNGDSWKKIKLTNNLESGMIMQLWGFRLNNELWFALVNLTSPIQNVRMEEVEKGSDHGGRLSLEDHLNNLS</sequence>
<dbReference type="AlphaFoldDB" id="A0AAV3P9E6"/>
<keyword evidence="3" id="KW-0238">DNA-binding</keyword>
<dbReference type="Gene3D" id="2.40.330.10">
    <property type="entry name" value="DNA-binding pseudobarrel domain"/>
    <property type="match status" value="1"/>
</dbReference>
<evidence type="ECO:0000313" key="7">
    <source>
        <dbReference type="Proteomes" id="UP001454036"/>
    </source>
</evidence>
<keyword evidence="7" id="KW-1185">Reference proteome</keyword>